<keyword evidence="2" id="KW-1185">Reference proteome</keyword>
<evidence type="ECO:0000313" key="1">
    <source>
        <dbReference type="EMBL" id="UNH40865.1"/>
    </source>
</evidence>
<keyword evidence="1" id="KW-0614">Plasmid</keyword>
<organism evidence="1 2">
    <name type="scientific">Moellerella wisconsensis</name>
    <dbReference type="NCBI Taxonomy" id="158849"/>
    <lineage>
        <taxon>Bacteria</taxon>
        <taxon>Pseudomonadati</taxon>
        <taxon>Pseudomonadota</taxon>
        <taxon>Gammaproteobacteria</taxon>
        <taxon>Enterobacterales</taxon>
        <taxon>Morganellaceae</taxon>
        <taxon>Moellerella</taxon>
    </lineage>
</organism>
<reference evidence="1" key="1">
    <citation type="submission" date="2022-03" db="EMBL/GenBank/DDBJ databases">
        <title>ESBL-producing Moellerella wisconsensis and Escherichia marmotae isolated from wild game meat.</title>
        <authorList>
            <person name="Biggel M."/>
        </authorList>
    </citation>
    <scope>NUCLEOTIDE SEQUENCE</scope>
    <source>
        <strain evidence="1">W1</strain>
    </source>
</reference>
<sequence length="102" mass="10948">MAVGYFLRVGDSTTCGSHILTGDNTFQWYGVAGAREGDLVTCGKHSGAYYIIGGVNDVWMENRKHAGCSGIVNLVTNSEVISSPHKQIGDNYGKTNKTAFQC</sequence>
<gene>
    <name evidence="1" type="ORF">MNY70_16795</name>
</gene>
<accession>A0ACD3YD06</accession>
<dbReference type="Proteomes" id="UP000829420">
    <property type="component" value="Plasmid pW1-a"/>
</dbReference>
<evidence type="ECO:0000313" key="2">
    <source>
        <dbReference type="Proteomes" id="UP000829420"/>
    </source>
</evidence>
<proteinExistence type="predicted"/>
<geneLocation type="plasmid" evidence="1 2">
    <name>pW1-a</name>
</geneLocation>
<dbReference type="EMBL" id="CP093256">
    <property type="protein sequence ID" value="UNH40865.1"/>
    <property type="molecule type" value="Genomic_DNA"/>
</dbReference>
<name>A0ACD3YD06_9GAMM</name>
<protein>
    <submittedName>
        <fullName evidence="1">PAAR domain-containing protein</fullName>
    </submittedName>
</protein>